<dbReference type="OrthoDB" id="7053243at2"/>
<protein>
    <submittedName>
        <fullName evidence="2">Uncharacterized protein</fullName>
    </submittedName>
</protein>
<dbReference type="EMBL" id="CYSC01000028">
    <property type="protein sequence ID" value="CUH72305.1"/>
    <property type="molecule type" value="Genomic_DNA"/>
</dbReference>
<keyword evidence="3" id="KW-1185">Reference proteome</keyword>
<accession>A0A0P1G992</accession>
<reference evidence="1 3" key="2">
    <citation type="submission" date="2015-09" db="EMBL/GenBank/DDBJ databases">
        <authorList>
            <person name="Rodrigo-Torres L."/>
            <person name="Arahal D.R."/>
        </authorList>
    </citation>
    <scope>NUCLEOTIDE SEQUENCE [LARGE SCALE GENOMIC DNA]</scope>
    <source>
        <strain evidence="1 3">CECT 5118</strain>
    </source>
</reference>
<dbReference type="AlphaFoldDB" id="A0A0P1G992"/>
<name>A0A0P1G992_9RHOB</name>
<evidence type="ECO:0000313" key="2">
    <source>
        <dbReference type="EMBL" id="CUH72305.1"/>
    </source>
</evidence>
<dbReference type="Proteomes" id="UP000051086">
    <property type="component" value="Unassembled WGS sequence"/>
</dbReference>
<dbReference type="RefSeq" id="WP_058243510.1">
    <property type="nucleotide sequence ID" value="NZ_CYSB01000037.1"/>
</dbReference>
<sequence length="979" mass="107008">MNDLFASENLLAQIFSDLSRQRDGRTIYLIEHGLTRDEIEQLLYLVSNRAQLHQFTKRAWQDFPLSLSVIVTEVGYEYRGTGTDFWPLVESAIKIDIPIPQRSGISELFRDCSRRLGSARPLDDAWSSAFPHLAWPVRNAMVPREVHGPLARLVREFLSQTRGLSVTRATLPGLRELARGFGSRRLESWLQDDDLALAVISHLVSGRTGDLGMAAGFLQRLTKDLRSESEVRRLERVIRARRLSQHQGLGSLPKATYELLLDDAEARGLSVRGPSLTPAELEAVRSEVDVPLSALTVTVGARSTTLERFLCGDVVFIGRPIGVAPRPQISGIEVPAWLEAVVDPAPGLLFRDEGDDGYQTQLRPTDRVTPGVSFYELVLEGLALDEWGDGLYHFISGTPEGDAVLARQGIHVEAEPFFDFLGGLTLRHDGSTVSQASGRPVQARPRTAVTILAERLDQSESIEFRLADALWHGLPMTEGIWTLSPLDTSNVAPIDLVFREIEPPAPVSLSLQPDGIGLAEVARGAGALHLSTPIALHDVDIDITLSSSDGQSSVVRICAPSTPLRIAFDGPEFADFRATARLWSGGGMHARLKARAKGLDTNAWALAAPEPEWKYDRRSGKWTAEGRETFESLVCDPVTSCTVFHPCTKTPAAPSSGYGLLRPAEGTDGALRSGVLVEPEAGTLLSSIPKAVADPIARIATTQGDSRGLAEGIEAYISWSLASAGTVVGEGLRSSARRKLEDQLVAALCGGLWMKTEKSCRGLGTGFHRRLVAEAMKADLVCGTTAFSPLDDDQEHELAVYLEDCFRQVLPAPDLIVIPDGEMWPELDDAVLDAWERLSENAKSKGAAELEFDAGNADGSWQKLVARAREAARLPELSALVLPSQRAQSLERVPYESSHSDDLIAALVSSHVDIQSRSGRWIAPADLRALLNLFLAPERVMEDPEWRGRLLRFGADRFTARAVRYAALRYRATMNVDLS</sequence>
<evidence type="ECO:0000313" key="1">
    <source>
        <dbReference type="EMBL" id="CUH68972.1"/>
    </source>
</evidence>
<proteinExistence type="predicted"/>
<evidence type="ECO:0000313" key="3">
    <source>
        <dbReference type="Proteomes" id="UP000051086"/>
    </source>
</evidence>
<evidence type="ECO:0000313" key="4">
    <source>
        <dbReference type="Proteomes" id="UP000051887"/>
    </source>
</evidence>
<gene>
    <name evidence="1" type="ORF">TL5118_02931</name>
    <name evidence="2" type="ORF">TL5120_02101</name>
</gene>
<organism evidence="2 4">
    <name type="scientific">Thalassovita autumnalis</name>
    <dbReference type="NCBI Taxonomy" id="2072972"/>
    <lineage>
        <taxon>Bacteria</taxon>
        <taxon>Pseudomonadati</taxon>
        <taxon>Pseudomonadota</taxon>
        <taxon>Alphaproteobacteria</taxon>
        <taxon>Rhodobacterales</taxon>
        <taxon>Roseobacteraceae</taxon>
        <taxon>Thalassovita</taxon>
    </lineage>
</organism>
<dbReference type="Proteomes" id="UP000051887">
    <property type="component" value="Unassembled WGS sequence"/>
</dbReference>
<dbReference type="EMBL" id="CYSB01000037">
    <property type="protein sequence ID" value="CUH68972.1"/>
    <property type="molecule type" value="Genomic_DNA"/>
</dbReference>
<reference evidence="2 4" key="1">
    <citation type="submission" date="2015-09" db="EMBL/GenBank/DDBJ databases">
        <authorList>
            <consortium name="Swine Surveillance"/>
        </authorList>
    </citation>
    <scope>NUCLEOTIDE SEQUENCE [LARGE SCALE GENOMIC DNA]</scope>
    <source>
        <strain evidence="2 4">5120</strain>
    </source>
</reference>